<feature type="region of interest" description="Disordered" evidence="1">
    <location>
        <begin position="169"/>
        <end position="190"/>
    </location>
</feature>
<gene>
    <name evidence="2" type="ORF">C3E79_05385</name>
</gene>
<dbReference type="OrthoDB" id="9788698at2"/>
<protein>
    <submittedName>
        <fullName evidence="2">Bifunctional nuclease family protein</fullName>
    </submittedName>
</protein>
<organism evidence="2 3">
    <name type="scientific">Corynebacterium liangguodongii</name>
    <dbReference type="NCBI Taxonomy" id="2079535"/>
    <lineage>
        <taxon>Bacteria</taxon>
        <taxon>Bacillati</taxon>
        <taxon>Actinomycetota</taxon>
        <taxon>Actinomycetes</taxon>
        <taxon>Mycobacteriales</taxon>
        <taxon>Corynebacteriaceae</taxon>
        <taxon>Corynebacterium</taxon>
    </lineage>
</organism>
<dbReference type="Pfam" id="PF02577">
    <property type="entry name" value="BFN_dom"/>
    <property type="match status" value="1"/>
</dbReference>
<dbReference type="SUPFAM" id="SSF103256">
    <property type="entry name" value="Hypothetical protein TM0160"/>
    <property type="match status" value="1"/>
</dbReference>
<dbReference type="InterPro" id="IPR003729">
    <property type="entry name" value="Bi_nuclease_dom"/>
</dbReference>
<dbReference type="PROSITE" id="PS51658">
    <property type="entry name" value="BFN"/>
    <property type="match status" value="1"/>
</dbReference>
<feature type="compositionally biased region" description="Low complexity" evidence="1">
    <location>
        <begin position="177"/>
        <end position="190"/>
    </location>
</feature>
<dbReference type="GO" id="GO:0004518">
    <property type="term" value="F:nuclease activity"/>
    <property type="evidence" value="ECO:0007669"/>
    <property type="project" value="InterPro"/>
</dbReference>
<evidence type="ECO:0000256" key="1">
    <source>
        <dbReference type="SAM" id="MobiDB-lite"/>
    </source>
</evidence>
<dbReference type="RefSeq" id="WP_108403989.1">
    <property type="nucleotide sequence ID" value="NZ_CP026948.1"/>
</dbReference>
<reference evidence="3" key="1">
    <citation type="submission" date="2018-01" db="EMBL/GenBank/DDBJ databases">
        <authorList>
            <person name="Li J."/>
        </authorList>
    </citation>
    <scope>NUCLEOTIDE SEQUENCE [LARGE SCALE GENOMIC DNA]</scope>
    <source>
        <strain evidence="3">2184</strain>
    </source>
</reference>
<sequence length="190" mass="20522">MLEAEFSGIHPFGPERFLCVLLYVEQRRRFLPVWVSPIDGTRLAGRFEGWHPRRPHAVDALADIVRREGAEKVSILSVHEGVYIASVQLGSGESIDLRPSDAFALAVEERLDIEVSEDVVAAAGVWCSSADALTYLDLDIPELDGAGAEAEAPSDDDGSFAELMRHLGVEEEDLSGADDAGGTDVTDGEE</sequence>
<dbReference type="InterPro" id="IPR036104">
    <property type="entry name" value="BFN_sf"/>
</dbReference>
<dbReference type="Gene3D" id="3.10.690.10">
    <property type="entry name" value="Bifunctional nuclease domain"/>
    <property type="match status" value="1"/>
</dbReference>
<name>A0A2S0WE04_9CORY</name>
<evidence type="ECO:0000313" key="3">
    <source>
        <dbReference type="Proteomes" id="UP000244754"/>
    </source>
</evidence>
<dbReference type="EMBL" id="CP026948">
    <property type="protein sequence ID" value="AWB83980.1"/>
    <property type="molecule type" value="Genomic_DNA"/>
</dbReference>
<evidence type="ECO:0000313" key="2">
    <source>
        <dbReference type="EMBL" id="AWB83980.1"/>
    </source>
</evidence>
<dbReference type="KEGG" id="clia:C3E79_05385"/>
<accession>A0A2S0WE04</accession>
<dbReference type="Proteomes" id="UP000244754">
    <property type="component" value="Chromosome"/>
</dbReference>
<dbReference type="AlphaFoldDB" id="A0A2S0WE04"/>
<proteinExistence type="predicted"/>
<keyword evidence="3" id="KW-1185">Reference proteome</keyword>